<feature type="domain" description="H15" evidence="2">
    <location>
        <begin position="6"/>
        <end position="80"/>
    </location>
</feature>
<feature type="region of interest" description="Disordered" evidence="1">
    <location>
        <begin position="107"/>
        <end position="195"/>
    </location>
</feature>
<dbReference type="InterPro" id="IPR036390">
    <property type="entry name" value="WH_DNA-bd_sf"/>
</dbReference>
<proteinExistence type="predicted"/>
<protein>
    <recommendedName>
        <fullName evidence="2">H15 domain-containing protein</fullName>
    </recommendedName>
</protein>
<dbReference type="GO" id="GO:0006334">
    <property type="term" value="P:nucleosome assembly"/>
    <property type="evidence" value="ECO:0007669"/>
    <property type="project" value="InterPro"/>
</dbReference>
<dbReference type="InterPro" id="IPR036388">
    <property type="entry name" value="WH-like_DNA-bd_sf"/>
</dbReference>
<feature type="compositionally biased region" description="Basic residues" evidence="1">
    <location>
        <begin position="146"/>
        <end position="160"/>
    </location>
</feature>
<evidence type="ECO:0000259" key="2">
    <source>
        <dbReference type="PROSITE" id="PS51504"/>
    </source>
</evidence>
<dbReference type="Gene3D" id="1.10.10.10">
    <property type="entry name" value="Winged helix-like DNA-binding domain superfamily/Winged helix DNA-binding domain"/>
    <property type="match status" value="1"/>
</dbReference>
<keyword evidence="4" id="KW-1185">Reference proteome</keyword>
<dbReference type="GO" id="GO:0003677">
    <property type="term" value="F:DNA binding"/>
    <property type="evidence" value="ECO:0007669"/>
    <property type="project" value="InterPro"/>
</dbReference>
<dbReference type="Pfam" id="PF00538">
    <property type="entry name" value="Linker_histone"/>
    <property type="match status" value="1"/>
</dbReference>
<reference evidence="3 4" key="1">
    <citation type="journal article" date="2023" name="Insect Mol. Biol.">
        <title>Genome sequencing provides insights into the evolution of gene families encoding plant cell wall-degrading enzymes in longhorned beetles.</title>
        <authorList>
            <person name="Shin N.R."/>
            <person name="Okamura Y."/>
            <person name="Kirsch R."/>
            <person name="Pauchet Y."/>
        </authorList>
    </citation>
    <scope>NUCLEOTIDE SEQUENCE [LARGE SCALE GENOMIC DNA]</scope>
    <source>
        <strain evidence="3">EAD_L_NR</strain>
    </source>
</reference>
<evidence type="ECO:0000256" key="1">
    <source>
        <dbReference type="SAM" id="MobiDB-lite"/>
    </source>
</evidence>
<feature type="compositionally biased region" description="Basic residues" evidence="1">
    <location>
        <begin position="107"/>
        <end position="123"/>
    </location>
</feature>
<dbReference type="PROSITE" id="PS51504">
    <property type="entry name" value="H15"/>
    <property type="match status" value="1"/>
</dbReference>
<evidence type="ECO:0000313" key="4">
    <source>
        <dbReference type="Proteomes" id="UP001159042"/>
    </source>
</evidence>
<accession>A0AAV8VS72</accession>
<sequence length="195" mass="23134">MRFSGKQPRLLPDVMQAIVDLKEGQGSTQNKILEHVQAIINTKKNSPKPRNVTMQIRRALKHGVQNGLIKQRAGKFSLGIHPKDFALYKSFQQAGNSINSCCSKCRRHKGRRRRRRRRSRRRHMGDYSDTDYSTKDYDSYEPVEARRRRRRRRRRGRRRRDLSFSRESSNMDETNKSPKISKDELIRPQRSSRKI</sequence>
<dbReference type="EMBL" id="JANEYG010000039">
    <property type="protein sequence ID" value="KAJ8916874.1"/>
    <property type="molecule type" value="Genomic_DNA"/>
</dbReference>
<evidence type="ECO:0000313" key="3">
    <source>
        <dbReference type="EMBL" id="KAJ8916874.1"/>
    </source>
</evidence>
<dbReference type="GO" id="GO:0000786">
    <property type="term" value="C:nucleosome"/>
    <property type="evidence" value="ECO:0007669"/>
    <property type="project" value="InterPro"/>
</dbReference>
<feature type="compositionally biased region" description="Basic and acidic residues" evidence="1">
    <location>
        <begin position="173"/>
        <end position="187"/>
    </location>
</feature>
<organism evidence="3 4">
    <name type="scientific">Exocentrus adspersus</name>
    <dbReference type="NCBI Taxonomy" id="1586481"/>
    <lineage>
        <taxon>Eukaryota</taxon>
        <taxon>Metazoa</taxon>
        <taxon>Ecdysozoa</taxon>
        <taxon>Arthropoda</taxon>
        <taxon>Hexapoda</taxon>
        <taxon>Insecta</taxon>
        <taxon>Pterygota</taxon>
        <taxon>Neoptera</taxon>
        <taxon>Endopterygota</taxon>
        <taxon>Coleoptera</taxon>
        <taxon>Polyphaga</taxon>
        <taxon>Cucujiformia</taxon>
        <taxon>Chrysomeloidea</taxon>
        <taxon>Cerambycidae</taxon>
        <taxon>Lamiinae</taxon>
        <taxon>Acanthocinini</taxon>
        <taxon>Exocentrus</taxon>
    </lineage>
</organism>
<dbReference type="InterPro" id="IPR005818">
    <property type="entry name" value="Histone_H1/H5_H15"/>
</dbReference>
<dbReference type="AlphaFoldDB" id="A0AAV8VS72"/>
<dbReference type="Proteomes" id="UP001159042">
    <property type="component" value="Unassembled WGS sequence"/>
</dbReference>
<comment type="caution">
    <text evidence="3">The sequence shown here is derived from an EMBL/GenBank/DDBJ whole genome shotgun (WGS) entry which is preliminary data.</text>
</comment>
<gene>
    <name evidence="3" type="ORF">NQ315_005881</name>
</gene>
<name>A0AAV8VS72_9CUCU</name>
<dbReference type="SUPFAM" id="SSF46785">
    <property type="entry name" value="Winged helix' DNA-binding domain"/>
    <property type="match status" value="1"/>
</dbReference>